<keyword evidence="2" id="KW-1185">Reference proteome</keyword>
<feature type="non-terminal residue" evidence="1">
    <location>
        <position position="1"/>
    </location>
</feature>
<reference evidence="1 2" key="1">
    <citation type="submission" date="2021-06" db="EMBL/GenBank/DDBJ databases">
        <authorList>
            <person name="Kallberg Y."/>
            <person name="Tangrot J."/>
            <person name="Rosling A."/>
        </authorList>
    </citation>
    <scope>NUCLEOTIDE SEQUENCE [LARGE SCALE GENOMIC DNA]</scope>
    <source>
        <strain evidence="1 2">120-4 pot B 10/14</strain>
    </source>
</reference>
<accession>A0ABN7XKW9</accession>
<protein>
    <submittedName>
        <fullName evidence="1">21979_t:CDS:1</fullName>
    </submittedName>
</protein>
<dbReference type="EMBL" id="CAJVQB010146678">
    <property type="protein sequence ID" value="CAG8855180.1"/>
    <property type="molecule type" value="Genomic_DNA"/>
</dbReference>
<comment type="caution">
    <text evidence="1">The sequence shown here is derived from an EMBL/GenBank/DDBJ whole genome shotgun (WGS) entry which is preliminary data.</text>
</comment>
<name>A0ABN7XKW9_GIGMA</name>
<sequence length="104" mass="11739">NIIIGKAHRYFKHSNTVSITYWSTNIDTLQSQLYPLSPISCMPCPEFNQTSSLTLMDLILPTAIKHPLTIPIPSTLNISDYLVSDLFLSNETSQLLQLFAQKQL</sequence>
<dbReference type="Proteomes" id="UP000789901">
    <property type="component" value="Unassembled WGS sequence"/>
</dbReference>
<organism evidence="1 2">
    <name type="scientific">Gigaspora margarita</name>
    <dbReference type="NCBI Taxonomy" id="4874"/>
    <lineage>
        <taxon>Eukaryota</taxon>
        <taxon>Fungi</taxon>
        <taxon>Fungi incertae sedis</taxon>
        <taxon>Mucoromycota</taxon>
        <taxon>Glomeromycotina</taxon>
        <taxon>Glomeromycetes</taxon>
        <taxon>Diversisporales</taxon>
        <taxon>Gigasporaceae</taxon>
        <taxon>Gigaspora</taxon>
    </lineage>
</organism>
<evidence type="ECO:0000313" key="2">
    <source>
        <dbReference type="Proteomes" id="UP000789901"/>
    </source>
</evidence>
<evidence type="ECO:0000313" key="1">
    <source>
        <dbReference type="EMBL" id="CAG8855180.1"/>
    </source>
</evidence>
<proteinExistence type="predicted"/>
<gene>
    <name evidence="1" type="ORF">GMARGA_LOCUS44001</name>
</gene>